<gene>
    <name evidence="3" type="ORF">EKG39_07435</name>
</gene>
<dbReference type="CDD" id="cd00293">
    <property type="entry name" value="USP-like"/>
    <property type="match status" value="1"/>
</dbReference>
<dbReference type="InterPro" id="IPR006016">
    <property type="entry name" value="UspA"/>
</dbReference>
<evidence type="ECO:0000259" key="2">
    <source>
        <dbReference type="Pfam" id="PF00582"/>
    </source>
</evidence>
<dbReference type="PANTHER" id="PTHR46268">
    <property type="entry name" value="STRESS RESPONSE PROTEIN NHAX"/>
    <property type="match status" value="1"/>
</dbReference>
<accession>A0A3S0IXG9</accession>
<evidence type="ECO:0000256" key="1">
    <source>
        <dbReference type="ARBA" id="ARBA00008791"/>
    </source>
</evidence>
<sequence length="146" mass="16331">MNKCLYLVGVDGSEWGERAVERAVHLAKQTDAQVKLVYVLSWPAVQPMMLEEVAPPIILDRDEEEKQVTKNVLEPLKRKYGGTDVPITTELVWGDPAQVLHDCAKEERANMLFVGRRGRSRFADLILGSVANKLAHYIGIPLVLVP</sequence>
<name>A0A3S0IXG9_9GAMM</name>
<dbReference type="Gene3D" id="3.40.50.620">
    <property type="entry name" value="HUPs"/>
    <property type="match status" value="1"/>
</dbReference>
<keyword evidence="4" id="KW-1185">Reference proteome</keyword>
<dbReference type="InterPro" id="IPR014729">
    <property type="entry name" value="Rossmann-like_a/b/a_fold"/>
</dbReference>
<evidence type="ECO:0000313" key="4">
    <source>
        <dbReference type="Proteomes" id="UP000282060"/>
    </source>
</evidence>
<protein>
    <submittedName>
        <fullName evidence="3">Universal stress protein</fullName>
    </submittedName>
</protein>
<dbReference type="PRINTS" id="PR01438">
    <property type="entry name" value="UNVRSLSTRESS"/>
</dbReference>
<comment type="caution">
    <text evidence="3">The sequence shown here is derived from an EMBL/GenBank/DDBJ whole genome shotgun (WGS) entry which is preliminary data.</text>
</comment>
<evidence type="ECO:0000313" key="3">
    <source>
        <dbReference type="EMBL" id="RTR33547.1"/>
    </source>
</evidence>
<proteinExistence type="inferred from homology"/>
<dbReference type="Proteomes" id="UP000282060">
    <property type="component" value="Unassembled WGS sequence"/>
</dbReference>
<dbReference type="InterPro" id="IPR006015">
    <property type="entry name" value="Universal_stress_UspA"/>
</dbReference>
<dbReference type="SUPFAM" id="SSF52402">
    <property type="entry name" value="Adenine nucleotide alpha hydrolases-like"/>
    <property type="match status" value="1"/>
</dbReference>
<dbReference type="OrthoDB" id="9792500at2"/>
<dbReference type="RefSeq" id="WP_126505101.1">
    <property type="nucleotide sequence ID" value="NZ_RXNV01000002.1"/>
</dbReference>
<dbReference type="Pfam" id="PF00582">
    <property type="entry name" value="Usp"/>
    <property type="match status" value="1"/>
</dbReference>
<dbReference type="AlphaFoldDB" id="A0A3S0IXG9"/>
<feature type="domain" description="UspA" evidence="2">
    <location>
        <begin position="7"/>
        <end position="146"/>
    </location>
</feature>
<reference evidence="3 4" key="1">
    <citation type="submission" date="2018-12" db="EMBL/GenBank/DDBJ databases">
        <authorList>
            <person name="Yu L."/>
        </authorList>
    </citation>
    <scope>NUCLEOTIDE SEQUENCE [LARGE SCALE GENOMIC DNA]</scope>
    <source>
        <strain evidence="3 4">HAW-EB5</strain>
    </source>
</reference>
<dbReference type="EMBL" id="RXNV01000002">
    <property type="protein sequence ID" value="RTR33547.1"/>
    <property type="molecule type" value="Genomic_DNA"/>
</dbReference>
<organism evidence="3 4">
    <name type="scientific">Shewanella atlantica</name>
    <dbReference type="NCBI Taxonomy" id="271099"/>
    <lineage>
        <taxon>Bacteria</taxon>
        <taxon>Pseudomonadati</taxon>
        <taxon>Pseudomonadota</taxon>
        <taxon>Gammaproteobacteria</taxon>
        <taxon>Alteromonadales</taxon>
        <taxon>Shewanellaceae</taxon>
        <taxon>Shewanella</taxon>
    </lineage>
</organism>
<dbReference type="PANTHER" id="PTHR46268:SF6">
    <property type="entry name" value="UNIVERSAL STRESS PROTEIN UP12"/>
    <property type="match status" value="1"/>
</dbReference>
<comment type="similarity">
    <text evidence="1">Belongs to the universal stress protein A family.</text>
</comment>